<gene>
    <name evidence="2" type="ORF">KXQ929_LOCUS48824</name>
</gene>
<sequence>IVVMSSLRRSPLTSIENIDTPLNAEEIELREVNEPLLPTNEETLPPTEQNNEEIDETTPFQVNINDDNRESQVEFRPSTPQNESEFRQRHRRSVCI</sequence>
<dbReference type="AlphaFoldDB" id="A0A820LQN7"/>
<protein>
    <submittedName>
        <fullName evidence="2">Uncharacterized protein</fullName>
    </submittedName>
</protein>
<dbReference type="Proteomes" id="UP000663868">
    <property type="component" value="Unassembled WGS sequence"/>
</dbReference>
<feature type="region of interest" description="Disordered" evidence="1">
    <location>
        <begin position="34"/>
        <end position="96"/>
    </location>
</feature>
<evidence type="ECO:0000313" key="3">
    <source>
        <dbReference type="Proteomes" id="UP000663868"/>
    </source>
</evidence>
<comment type="caution">
    <text evidence="2">The sequence shown here is derived from an EMBL/GenBank/DDBJ whole genome shotgun (WGS) entry which is preliminary data.</text>
</comment>
<evidence type="ECO:0000313" key="2">
    <source>
        <dbReference type="EMBL" id="CAF4361191.1"/>
    </source>
</evidence>
<reference evidence="2" key="1">
    <citation type="submission" date="2021-02" db="EMBL/GenBank/DDBJ databases">
        <authorList>
            <person name="Nowell W R."/>
        </authorList>
    </citation>
    <scope>NUCLEOTIDE SEQUENCE</scope>
</reference>
<feature type="non-terminal residue" evidence="2">
    <location>
        <position position="96"/>
    </location>
</feature>
<accession>A0A820LQN7</accession>
<feature type="compositionally biased region" description="Low complexity" evidence="1">
    <location>
        <begin position="34"/>
        <end position="49"/>
    </location>
</feature>
<evidence type="ECO:0000256" key="1">
    <source>
        <dbReference type="SAM" id="MobiDB-lite"/>
    </source>
</evidence>
<feature type="non-terminal residue" evidence="2">
    <location>
        <position position="1"/>
    </location>
</feature>
<dbReference type="EMBL" id="CAJOBB010019737">
    <property type="protein sequence ID" value="CAF4361191.1"/>
    <property type="molecule type" value="Genomic_DNA"/>
</dbReference>
<name>A0A820LQN7_9BILA</name>
<organism evidence="2 3">
    <name type="scientific">Adineta steineri</name>
    <dbReference type="NCBI Taxonomy" id="433720"/>
    <lineage>
        <taxon>Eukaryota</taxon>
        <taxon>Metazoa</taxon>
        <taxon>Spiralia</taxon>
        <taxon>Gnathifera</taxon>
        <taxon>Rotifera</taxon>
        <taxon>Eurotatoria</taxon>
        <taxon>Bdelloidea</taxon>
        <taxon>Adinetida</taxon>
        <taxon>Adinetidae</taxon>
        <taxon>Adineta</taxon>
    </lineage>
</organism>
<proteinExistence type="predicted"/>